<feature type="region of interest" description="Disordered" evidence="1">
    <location>
        <begin position="83"/>
        <end position="102"/>
    </location>
</feature>
<name>A0A8E0S0P8_9TREM</name>
<comment type="caution">
    <text evidence="2">The sequence shown here is derived from an EMBL/GenBank/DDBJ whole genome shotgun (WGS) entry which is preliminary data.</text>
</comment>
<feature type="compositionally biased region" description="Polar residues" evidence="1">
    <location>
        <begin position="147"/>
        <end position="158"/>
    </location>
</feature>
<dbReference type="Proteomes" id="UP000728185">
    <property type="component" value="Unassembled WGS sequence"/>
</dbReference>
<dbReference type="AlphaFoldDB" id="A0A8E0S0P8"/>
<accession>A0A8E0S0P8</accession>
<feature type="region of interest" description="Disordered" evidence="1">
    <location>
        <begin position="129"/>
        <end position="182"/>
    </location>
</feature>
<reference evidence="2" key="1">
    <citation type="submission" date="2019-05" db="EMBL/GenBank/DDBJ databases">
        <title>Annotation for the trematode Fasciolopsis buski.</title>
        <authorList>
            <person name="Choi Y.-J."/>
        </authorList>
    </citation>
    <scope>NUCLEOTIDE SEQUENCE</scope>
    <source>
        <strain evidence="2">HT</strain>
        <tissue evidence="2">Whole worm</tissue>
    </source>
</reference>
<feature type="compositionally biased region" description="Low complexity" evidence="1">
    <location>
        <begin position="159"/>
        <end position="176"/>
    </location>
</feature>
<dbReference type="InterPro" id="IPR011989">
    <property type="entry name" value="ARM-like"/>
</dbReference>
<dbReference type="Gene3D" id="1.25.10.10">
    <property type="entry name" value="Leucine-rich Repeat Variant"/>
    <property type="match status" value="1"/>
</dbReference>
<evidence type="ECO:0000313" key="2">
    <source>
        <dbReference type="EMBL" id="KAA0198540.1"/>
    </source>
</evidence>
<evidence type="ECO:0000313" key="3">
    <source>
        <dbReference type="Proteomes" id="UP000728185"/>
    </source>
</evidence>
<keyword evidence="3" id="KW-1185">Reference proteome</keyword>
<dbReference type="EMBL" id="LUCM01001659">
    <property type="protein sequence ID" value="KAA0198540.1"/>
    <property type="molecule type" value="Genomic_DNA"/>
</dbReference>
<protein>
    <submittedName>
        <fullName evidence="2">Uncharacterized protein</fullName>
    </submittedName>
</protein>
<proteinExistence type="predicted"/>
<gene>
    <name evidence="2" type="ORF">FBUS_09199</name>
</gene>
<evidence type="ECO:0000256" key="1">
    <source>
        <dbReference type="SAM" id="MobiDB-lite"/>
    </source>
</evidence>
<organism evidence="2 3">
    <name type="scientific">Fasciolopsis buskii</name>
    <dbReference type="NCBI Taxonomy" id="27845"/>
    <lineage>
        <taxon>Eukaryota</taxon>
        <taxon>Metazoa</taxon>
        <taxon>Spiralia</taxon>
        <taxon>Lophotrochozoa</taxon>
        <taxon>Platyhelminthes</taxon>
        <taxon>Trematoda</taxon>
        <taxon>Digenea</taxon>
        <taxon>Plagiorchiida</taxon>
        <taxon>Echinostomata</taxon>
        <taxon>Echinostomatoidea</taxon>
        <taxon>Fasciolidae</taxon>
        <taxon>Fasciolopsis</taxon>
    </lineage>
</organism>
<sequence length="285" mass="30746">RAATLDCIAVVAHLLGSGNLEPLLEVIPITDSGLNNSIAIDSNTASNGGLLEAVRRRLARRQLPRLDSQYRVVRGISTGPFAPNLGNNRNGHALGSPGLSEKQSETVGLITVEDSAEVPFRRGARHMSNLAFRPGSASKGLHRRPSAGSNNRLPWNPQTSSTDSVASSSGVSSAASPRCPENTLSNIASAERSTINDQSADSHLAVRGKHWKSFVNFALSHSSCINIPRQILHRAGIVQFANLQEPTFSVCFCGIFNRSSRIKAQHYLALYSPLHLNTVFLHRET</sequence>
<dbReference type="OrthoDB" id="10509121at2759"/>
<feature type="non-terminal residue" evidence="2">
    <location>
        <position position="285"/>
    </location>
</feature>